<dbReference type="InterPro" id="IPR018289">
    <property type="entry name" value="MULE_transposase_dom"/>
</dbReference>
<feature type="region of interest" description="Disordered" evidence="1">
    <location>
        <begin position="660"/>
        <end position="713"/>
    </location>
</feature>
<dbReference type="Pfam" id="PF10551">
    <property type="entry name" value="MULE"/>
    <property type="match status" value="1"/>
</dbReference>
<dbReference type="CDD" id="cd22744">
    <property type="entry name" value="OTU"/>
    <property type="match status" value="1"/>
</dbReference>
<sequence>MFCRFMLRFAYYVESIMSFGLQFRFMLAFCFAAVLVLLALHFCFRFGVVSVLYCNVAFQLAFLQMENLPKICVDTTDAFMTTERFGTREEVIRWIKEVGIDNKVTVIISRSDTETGKRGRSNKIIFGCDKGGKHKISDSGTQSASKKCGCPFKIRSTPAKDGSGWKIDVKCGLHNHGLPDRLEGHSFIGRLTTDEKQHVADLAKRHVAPRNILLSLQDKFPENVTRITQVYKHKSVIEKEIRGPRSEIQHLFKLIEDAGYVYWSRKKDDSEVVREIFWAHPDSVKLLNIFPIVLVMDSTYKTNKYRQPLFEIVGMTSTELTFAVGFAYMESEQTENFCWVLEKLKELFVKKDMCPQVILTDRDLALMKAIEVVFPNSINLLCRFHINKNVGAKCKQHVVNDLQKTIDTLWMEVVWASDEVEYGQRLHQLEQACVDYSGFINYVKDTWLTPHRHRFVGAWINRVLHLGNTTTNRVESAHWKLKQMLGNSIGDMVKCWEAMNNNLRLQLGNIRASFQKSFYEVENAHVSPFYGYLRGSVSRAALRRIAEELLRVDYVGTNRQICGCTLRTSYGLPCACELGRYRVGGIPIPIDAVHVHWRKLTMEVELEKGEDDGSEVDMTAAMDELWRRFRSLDVVGKRALRSRVCELAYPTMTTLCPPPEKIKTKGGVKKKGKKPADYDVYRDPSYHEYVDKASQSSQRQSQPSQTSKKIKLSKKQPQFIVQFPNHIRSYIEDVVNVESDGNCGFRVIASLHGYGEDGWSMVRRELGLELIDKDRSTLYDKLFSNRLSAVRESLMIESFGSQPPEKWMSLPDMGYLIANRYNVVLVCLGNPCITFFPMTSSHSPNVSIYCIGFVNQNHWVQVNMKEGFPLPPVTLDWKKFRSHIATTWMLGFAGRMQHWQLLTPVLA</sequence>
<feature type="compositionally biased region" description="Basic residues" evidence="1">
    <location>
        <begin position="664"/>
        <end position="673"/>
    </location>
</feature>
<name>A0A9D4YHV5_PEA</name>
<evidence type="ECO:0000256" key="1">
    <source>
        <dbReference type="SAM" id="MobiDB-lite"/>
    </source>
</evidence>
<protein>
    <recommendedName>
        <fullName evidence="2">MULE transposase domain-containing protein</fullName>
    </recommendedName>
</protein>
<comment type="caution">
    <text evidence="3">The sequence shown here is derived from an EMBL/GenBank/DDBJ whole genome shotgun (WGS) entry which is preliminary data.</text>
</comment>
<proteinExistence type="predicted"/>
<dbReference type="Proteomes" id="UP001058974">
    <property type="component" value="Chromosome 2"/>
</dbReference>
<dbReference type="InterPro" id="IPR052579">
    <property type="entry name" value="Zinc_finger_SWIM"/>
</dbReference>
<organism evidence="3 4">
    <name type="scientific">Pisum sativum</name>
    <name type="common">Garden pea</name>
    <name type="synonym">Lathyrus oleraceus</name>
    <dbReference type="NCBI Taxonomy" id="3888"/>
    <lineage>
        <taxon>Eukaryota</taxon>
        <taxon>Viridiplantae</taxon>
        <taxon>Streptophyta</taxon>
        <taxon>Embryophyta</taxon>
        <taxon>Tracheophyta</taxon>
        <taxon>Spermatophyta</taxon>
        <taxon>Magnoliopsida</taxon>
        <taxon>eudicotyledons</taxon>
        <taxon>Gunneridae</taxon>
        <taxon>Pentapetalae</taxon>
        <taxon>rosids</taxon>
        <taxon>fabids</taxon>
        <taxon>Fabales</taxon>
        <taxon>Fabaceae</taxon>
        <taxon>Papilionoideae</taxon>
        <taxon>50 kb inversion clade</taxon>
        <taxon>NPAAA clade</taxon>
        <taxon>Hologalegina</taxon>
        <taxon>IRL clade</taxon>
        <taxon>Fabeae</taxon>
        <taxon>Lathyrus</taxon>
    </lineage>
</organism>
<reference evidence="3 4" key="1">
    <citation type="journal article" date="2022" name="Nat. Genet.">
        <title>Improved pea reference genome and pan-genome highlight genomic features and evolutionary characteristics.</title>
        <authorList>
            <person name="Yang T."/>
            <person name="Liu R."/>
            <person name="Luo Y."/>
            <person name="Hu S."/>
            <person name="Wang D."/>
            <person name="Wang C."/>
            <person name="Pandey M.K."/>
            <person name="Ge S."/>
            <person name="Xu Q."/>
            <person name="Li N."/>
            <person name="Li G."/>
            <person name="Huang Y."/>
            <person name="Saxena R.K."/>
            <person name="Ji Y."/>
            <person name="Li M."/>
            <person name="Yan X."/>
            <person name="He Y."/>
            <person name="Liu Y."/>
            <person name="Wang X."/>
            <person name="Xiang C."/>
            <person name="Varshney R.K."/>
            <person name="Ding H."/>
            <person name="Gao S."/>
            <person name="Zong X."/>
        </authorList>
    </citation>
    <scope>NUCLEOTIDE SEQUENCE [LARGE SCALE GENOMIC DNA]</scope>
    <source>
        <strain evidence="3 4">cv. Zhongwan 6</strain>
    </source>
</reference>
<dbReference type="Pfam" id="PF08731">
    <property type="entry name" value="AFT"/>
    <property type="match status" value="1"/>
</dbReference>
<evidence type="ECO:0000313" key="3">
    <source>
        <dbReference type="EMBL" id="KAI5438633.1"/>
    </source>
</evidence>
<dbReference type="PANTHER" id="PTHR31569">
    <property type="entry name" value="SWIM-TYPE DOMAIN-CONTAINING PROTEIN"/>
    <property type="match status" value="1"/>
</dbReference>
<evidence type="ECO:0000259" key="2">
    <source>
        <dbReference type="Pfam" id="PF10551"/>
    </source>
</evidence>
<dbReference type="EMBL" id="JAMSHJ010000002">
    <property type="protein sequence ID" value="KAI5438633.1"/>
    <property type="molecule type" value="Genomic_DNA"/>
</dbReference>
<keyword evidence="4" id="KW-1185">Reference proteome</keyword>
<feature type="compositionally biased region" description="Basic and acidic residues" evidence="1">
    <location>
        <begin position="674"/>
        <end position="691"/>
    </location>
</feature>
<dbReference type="GO" id="GO:0045944">
    <property type="term" value="P:positive regulation of transcription by RNA polymerase II"/>
    <property type="evidence" value="ECO:0007669"/>
    <property type="project" value="InterPro"/>
</dbReference>
<dbReference type="Gramene" id="Psat02G0438900-T1">
    <property type="protein sequence ID" value="KAI5438633.1"/>
    <property type="gene ID" value="KIW84_024389"/>
</dbReference>
<accession>A0A9D4YHV5</accession>
<dbReference type="InterPro" id="IPR014842">
    <property type="entry name" value="AFT"/>
</dbReference>
<dbReference type="PANTHER" id="PTHR31569:SF4">
    <property type="entry name" value="SWIM-TYPE DOMAIN-CONTAINING PROTEIN"/>
    <property type="match status" value="1"/>
</dbReference>
<feature type="compositionally biased region" description="Low complexity" evidence="1">
    <location>
        <begin position="694"/>
        <end position="707"/>
    </location>
</feature>
<feature type="domain" description="MULE transposase" evidence="2">
    <location>
        <begin position="293"/>
        <end position="389"/>
    </location>
</feature>
<dbReference type="AlphaFoldDB" id="A0A9D4YHV5"/>
<dbReference type="GO" id="GO:0010106">
    <property type="term" value="P:cellular response to iron ion starvation"/>
    <property type="evidence" value="ECO:0007669"/>
    <property type="project" value="InterPro"/>
</dbReference>
<evidence type="ECO:0000313" key="4">
    <source>
        <dbReference type="Proteomes" id="UP001058974"/>
    </source>
</evidence>
<dbReference type="GO" id="GO:0000981">
    <property type="term" value="F:DNA-binding transcription factor activity, RNA polymerase II-specific"/>
    <property type="evidence" value="ECO:0007669"/>
    <property type="project" value="InterPro"/>
</dbReference>
<gene>
    <name evidence="3" type="ORF">KIW84_024389</name>
</gene>